<evidence type="ECO:0000313" key="4">
    <source>
        <dbReference type="EMBL" id="SPC77570.1"/>
    </source>
</evidence>
<keyword evidence="3" id="KW-0812">Transmembrane</keyword>
<feature type="transmembrane region" description="Helical" evidence="3">
    <location>
        <begin position="12"/>
        <end position="30"/>
    </location>
</feature>
<proteinExistence type="predicted"/>
<organism evidence="4">
    <name type="scientific">Fagus sylvatica</name>
    <name type="common">Beechnut</name>
    <dbReference type="NCBI Taxonomy" id="28930"/>
    <lineage>
        <taxon>Eukaryota</taxon>
        <taxon>Viridiplantae</taxon>
        <taxon>Streptophyta</taxon>
        <taxon>Embryophyta</taxon>
        <taxon>Tracheophyta</taxon>
        <taxon>Spermatophyta</taxon>
        <taxon>Magnoliopsida</taxon>
        <taxon>eudicotyledons</taxon>
        <taxon>Gunneridae</taxon>
        <taxon>Pentapetalae</taxon>
        <taxon>rosids</taxon>
        <taxon>fabids</taxon>
        <taxon>Fagales</taxon>
        <taxon>Fagaceae</taxon>
        <taxon>Fagus</taxon>
    </lineage>
</organism>
<evidence type="ECO:0000256" key="3">
    <source>
        <dbReference type="SAM" id="Phobius"/>
    </source>
</evidence>
<dbReference type="EMBL" id="OIVN01000280">
    <property type="protein sequence ID" value="SPC77570.1"/>
    <property type="molecule type" value="Genomic_DNA"/>
</dbReference>
<sequence length="208" mass="23414">MPEQPGGCCRCCCSFIFTLGLTALFMWLSLRTDNPTCSIQYFYLPILNKTLNTTTNTTLFFQLKLDNGNKDKGIYYDPVNLTFYDNPNRSHVMGNHTIPGFYQGHKKKAKKDGALEVNTTLVTKAAYPNGTAYFRVDLATAVRFKIMAWKTKRHKLMVGADVEVTDQGNGKVYKKGIKLKSGAPQNKPYCMLLGALVSFLVLVLLDFW</sequence>
<protein>
    <recommendedName>
        <fullName evidence="5">Late embryogenesis abundant protein LEA-2 subgroup domain-containing protein</fullName>
    </recommendedName>
</protein>
<dbReference type="AlphaFoldDB" id="A0A2N9ESB6"/>
<reference evidence="4" key="1">
    <citation type="submission" date="2018-02" db="EMBL/GenBank/DDBJ databases">
        <authorList>
            <person name="Cohen D.B."/>
            <person name="Kent A.D."/>
        </authorList>
    </citation>
    <scope>NUCLEOTIDE SEQUENCE</scope>
</reference>
<evidence type="ECO:0000256" key="2">
    <source>
        <dbReference type="ARBA" id="ARBA00023136"/>
    </source>
</evidence>
<dbReference type="InterPro" id="IPR044839">
    <property type="entry name" value="NDR1-like"/>
</dbReference>
<dbReference type="GO" id="GO:0005886">
    <property type="term" value="C:plasma membrane"/>
    <property type="evidence" value="ECO:0007669"/>
    <property type="project" value="TreeGrafter"/>
</dbReference>
<dbReference type="GO" id="GO:0098542">
    <property type="term" value="P:defense response to other organism"/>
    <property type="evidence" value="ECO:0007669"/>
    <property type="project" value="InterPro"/>
</dbReference>
<keyword evidence="2 3" id="KW-0472">Membrane</keyword>
<gene>
    <name evidence="4" type="ORF">FSB_LOCUS5452</name>
</gene>
<feature type="transmembrane region" description="Helical" evidence="3">
    <location>
        <begin position="189"/>
        <end position="207"/>
    </location>
</feature>
<comment type="subcellular location">
    <subcellularLocation>
        <location evidence="1">Membrane</location>
    </subcellularLocation>
</comment>
<evidence type="ECO:0000256" key="1">
    <source>
        <dbReference type="ARBA" id="ARBA00004370"/>
    </source>
</evidence>
<dbReference type="GO" id="GO:0009506">
    <property type="term" value="C:plasmodesma"/>
    <property type="evidence" value="ECO:0007669"/>
    <property type="project" value="TreeGrafter"/>
</dbReference>
<name>A0A2N9ESB6_FAGSY</name>
<evidence type="ECO:0008006" key="5">
    <source>
        <dbReference type="Google" id="ProtNLM"/>
    </source>
</evidence>
<dbReference type="PANTHER" id="PTHR31415">
    <property type="entry name" value="OS05G0367900 PROTEIN"/>
    <property type="match status" value="1"/>
</dbReference>
<keyword evidence="3" id="KW-1133">Transmembrane helix</keyword>
<accession>A0A2N9ESB6</accession>
<dbReference type="PANTHER" id="PTHR31415:SF52">
    <property type="entry name" value="LATE EMBRYOGENESIS ABUNDANT (LEA) HYDROXYPROLINE-RICH GLYCOPROTEIN FAMILY-RELATED"/>
    <property type="match status" value="1"/>
</dbReference>